<reference evidence="2" key="1">
    <citation type="submission" date="2022-09" db="EMBL/GenBank/DDBJ databases">
        <title>Chromosome-level assembly of Trichoderma breve T069, a fungus used in development of biopesticide product.</title>
        <authorList>
            <person name="Lin R."/>
            <person name="Liu T."/>
        </authorList>
    </citation>
    <scope>NUCLEOTIDE SEQUENCE</scope>
    <source>
        <strain evidence="2">T069</strain>
    </source>
</reference>
<feature type="chain" id="PRO_5040957112" evidence="1">
    <location>
        <begin position="19"/>
        <end position="347"/>
    </location>
</feature>
<feature type="signal peptide" evidence="1">
    <location>
        <begin position="1"/>
        <end position="18"/>
    </location>
</feature>
<evidence type="ECO:0000256" key="1">
    <source>
        <dbReference type="SAM" id="SignalP"/>
    </source>
</evidence>
<organism evidence="2 3">
    <name type="scientific">Trichoderma breve</name>
    <dbReference type="NCBI Taxonomy" id="2034170"/>
    <lineage>
        <taxon>Eukaryota</taxon>
        <taxon>Fungi</taxon>
        <taxon>Dikarya</taxon>
        <taxon>Ascomycota</taxon>
        <taxon>Pezizomycotina</taxon>
        <taxon>Sordariomycetes</taxon>
        <taxon>Hypocreomycetidae</taxon>
        <taxon>Hypocreales</taxon>
        <taxon>Hypocreaceae</taxon>
        <taxon>Trichoderma</taxon>
    </lineage>
</organism>
<dbReference type="SUPFAM" id="SSF47240">
    <property type="entry name" value="Ferritin-like"/>
    <property type="match status" value="1"/>
</dbReference>
<dbReference type="Pfam" id="PF13668">
    <property type="entry name" value="Ferritin_2"/>
    <property type="match status" value="1"/>
</dbReference>
<dbReference type="Gene3D" id="1.20.1260.10">
    <property type="match status" value="1"/>
</dbReference>
<dbReference type="CDD" id="cd00657">
    <property type="entry name" value="Ferritin_like"/>
    <property type="match status" value="1"/>
</dbReference>
<dbReference type="Proteomes" id="UP001140511">
    <property type="component" value="Unassembled WGS sequence"/>
</dbReference>
<dbReference type="EMBL" id="JAOPEN010000003">
    <property type="protein sequence ID" value="KAJ4861286.1"/>
    <property type="molecule type" value="Genomic_DNA"/>
</dbReference>
<comment type="caution">
    <text evidence="2">The sequence shown here is derived from an EMBL/GenBank/DDBJ whole genome shotgun (WGS) entry which is preliminary data.</text>
</comment>
<gene>
    <name evidence="2" type="ORF">T069G_06274</name>
</gene>
<name>A0A9W9BKA3_9HYPO</name>
<dbReference type="PANTHER" id="PTHR31694">
    <property type="entry name" value="DESICCATION-LIKE PROTEIN"/>
    <property type="match status" value="1"/>
</dbReference>
<evidence type="ECO:0000313" key="2">
    <source>
        <dbReference type="EMBL" id="KAJ4861286.1"/>
    </source>
</evidence>
<dbReference type="InterPro" id="IPR009078">
    <property type="entry name" value="Ferritin-like_SF"/>
</dbReference>
<dbReference type="AlphaFoldDB" id="A0A9W9BKA3"/>
<sequence>MFFSQAAIALFAAGIVAAAPAVEKRAAITDADILNYALTLEHLEDTFYRQGLANFTQDDFAKAGYDATFYGNIQKVSTDESAHVSFLTSALKAAGATPVSACSYSFGVTDVASFLATASILEGVGVSAYLGAAADIMSKTYLTAAGSILTVEARHSSYLRANLKEAPFPQPFDAPLTLDEVYSLASGFISSCPSSNPRLPIKSFPRLQLAPATAMPLAPGSTVTLLTPGYILKADKGAQIYAAFIAVTGPTFVPAKPVNGGFSITIPKGFAGQTYVVLTTCNESVSDDTTAAGPAILENLIVISGIDINSVLFPLNPYLSWIVIVSGLGVHMEKLSSGGLTLAEGAS</sequence>
<keyword evidence="3" id="KW-1185">Reference proteome</keyword>
<protein>
    <submittedName>
        <fullName evidence="2">Ferritin-like domain-containing protein</fullName>
    </submittedName>
</protein>
<proteinExistence type="predicted"/>
<accession>A0A9W9BKA3</accession>
<keyword evidence="1" id="KW-0732">Signal</keyword>
<dbReference type="GeneID" id="80868172"/>
<dbReference type="InterPro" id="IPR052965">
    <property type="entry name" value="Pigment-catalase-like"/>
</dbReference>
<dbReference type="PANTHER" id="PTHR31694:SF26">
    <property type="entry name" value="OS05G0151100 PROTEIN"/>
    <property type="match status" value="1"/>
</dbReference>
<evidence type="ECO:0000313" key="3">
    <source>
        <dbReference type="Proteomes" id="UP001140511"/>
    </source>
</evidence>
<dbReference type="RefSeq" id="XP_056030342.1">
    <property type="nucleotide sequence ID" value="XM_056173484.1"/>
</dbReference>
<dbReference type="InterPro" id="IPR012347">
    <property type="entry name" value="Ferritin-like"/>
</dbReference>